<dbReference type="EMBL" id="BAABHJ010000023">
    <property type="protein sequence ID" value="GAA4613956.1"/>
    <property type="molecule type" value="Genomic_DNA"/>
</dbReference>
<dbReference type="InterPro" id="IPR009057">
    <property type="entry name" value="Homeodomain-like_sf"/>
</dbReference>
<keyword evidence="2 4" id="KW-0238">DNA-binding</keyword>
<gene>
    <name evidence="6" type="ORF">GCM10023195_60700</name>
</gene>
<evidence type="ECO:0000256" key="1">
    <source>
        <dbReference type="ARBA" id="ARBA00023015"/>
    </source>
</evidence>
<accession>A0ABP8TVJ8</accession>
<evidence type="ECO:0000256" key="3">
    <source>
        <dbReference type="ARBA" id="ARBA00023163"/>
    </source>
</evidence>
<dbReference type="SUPFAM" id="SSF48498">
    <property type="entry name" value="Tetracyclin repressor-like, C-terminal domain"/>
    <property type="match status" value="1"/>
</dbReference>
<keyword evidence="7" id="KW-1185">Reference proteome</keyword>
<dbReference type="Pfam" id="PF17932">
    <property type="entry name" value="TetR_C_24"/>
    <property type="match status" value="1"/>
</dbReference>
<comment type="caution">
    <text evidence="6">The sequence shown here is derived from an EMBL/GenBank/DDBJ whole genome shotgun (WGS) entry which is preliminary data.</text>
</comment>
<evidence type="ECO:0000313" key="6">
    <source>
        <dbReference type="EMBL" id="GAA4613956.1"/>
    </source>
</evidence>
<organism evidence="6 7">
    <name type="scientific">Actinoallomurus liliacearum</name>
    <dbReference type="NCBI Taxonomy" id="1080073"/>
    <lineage>
        <taxon>Bacteria</taxon>
        <taxon>Bacillati</taxon>
        <taxon>Actinomycetota</taxon>
        <taxon>Actinomycetes</taxon>
        <taxon>Streptosporangiales</taxon>
        <taxon>Thermomonosporaceae</taxon>
        <taxon>Actinoallomurus</taxon>
    </lineage>
</organism>
<reference evidence="7" key="1">
    <citation type="journal article" date="2019" name="Int. J. Syst. Evol. Microbiol.">
        <title>The Global Catalogue of Microorganisms (GCM) 10K type strain sequencing project: providing services to taxonomists for standard genome sequencing and annotation.</title>
        <authorList>
            <consortium name="The Broad Institute Genomics Platform"/>
            <consortium name="The Broad Institute Genome Sequencing Center for Infectious Disease"/>
            <person name="Wu L."/>
            <person name="Ma J."/>
        </authorList>
    </citation>
    <scope>NUCLEOTIDE SEQUENCE [LARGE SCALE GENOMIC DNA]</scope>
    <source>
        <strain evidence="7">JCM 17938</strain>
    </source>
</reference>
<dbReference type="Gene3D" id="1.10.357.10">
    <property type="entry name" value="Tetracycline Repressor, domain 2"/>
    <property type="match status" value="1"/>
</dbReference>
<dbReference type="InterPro" id="IPR050109">
    <property type="entry name" value="HTH-type_TetR-like_transc_reg"/>
</dbReference>
<evidence type="ECO:0000256" key="4">
    <source>
        <dbReference type="PROSITE-ProRule" id="PRU00335"/>
    </source>
</evidence>
<dbReference type="PANTHER" id="PTHR30055">
    <property type="entry name" value="HTH-TYPE TRANSCRIPTIONAL REGULATOR RUTR"/>
    <property type="match status" value="1"/>
</dbReference>
<dbReference type="Proteomes" id="UP001500212">
    <property type="component" value="Unassembled WGS sequence"/>
</dbReference>
<dbReference type="InterPro" id="IPR036271">
    <property type="entry name" value="Tet_transcr_reg_TetR-rel_C_sf"/>
</dbReference>
<sequence>MSITESVSVTMAAMTPVKRQARAERTRAALLTAAREVFEERGFLDAKISEICERAGVAYGSFYTHFADKDAVFAELIDAMLAGLLAVMRAEPLNGDGPTARIASANRAYLRAYRKNARLMAVFEQVATFSPAMRETYLRAWGVFYDRQERAIREWQRAGLVPDDVEPRTAAVALATMIGRTAYTWYVLGRPHDDGDVEQLTRLYCRAIGM</sequence>
<dbReference type="PRINTS" id="PR00455">
    <property type="entry name" value="HTHTETR"/>
</dbReference>
<feature type="DNA-binding region" description="H-T-H motif" evidence="4">
    <location>
        <begin position="47"/>
        <end position="66"/>
    </location>
</feature>
<evidence type="ECO:0000259" key="5">
    <source>
        <dbReference type="PROSITE" id="PS50977"/>
    </source>
</evidence>
<evidence type="ECO:0000313" key="7">
    <source>
        <dbReference type="Proteomes" id="UP001500212"/>
    </source>
</evidence>
<name>A0ABP8TVJ8_9ACTN</name>
<dbReference type="Gene3D" id="1.10.10.60">
    <property type="entry name" value="Homeodomain-like"/>
    <property type="match status" value="1"/>
</dbReference>
<dbReference type="Pfam" id="PF00440">
    <property type="entry name" value="TetR_N"/>
    <property type="match status" value="1"/>
</dbReference>
<proteinExistence type="predicted"/>
<dbReference type="SUPFAM" id="SSF46689">
    <property type="entry name" value="Homeodomain-like"/>
    <property type="match status" value="1"/>
</dbReference>
<dbReference type="PROSITE" id="PS50977">
    <property type="entry name" value="HTH_TETR_2"/>
    <property type="match status" value="1"/>
</dbReference>
<keyword evidence="3" id="KW-0804">Transcription</keyword>
<feature type="domain" description="HTH tetR-type" evidence="5">
    <location>
        <begin position="24"/>
        <end position="84"/>
    </location>
</feature>
<dbReference type="InterPro" id="IPR041490">
    <property type="entry name" value="KstR2_TetR_C"/>
</dbReference>
<evidence type="ECO:0000256" key="2">
    <source>
        <dbReference type="ARBA" id="ARBA00023125"/>
    </source>
</evidence>
<protein>
    <recommendedName>
        <fullName evidence="5">HTH tetR-type domain-containing protein</fullName>
    </recommendedName>
</protein>
<keyword evidence="1" id="KW-0805">Transcription regulation</keyword>
<dbReference type="PANTHER" id="PTHR30055:SF234">
    <property type="entry name" value="HTH-TYPE TRANSCRIPTIONAL REGULATOR BETI"/>
    <property type="match status" value="1"/>
</dbReference>
<dbReference type="InterPro" id="IPR001647">
    <property type="entry name" value="HTH_TetR"/>
</dbReference>